<sequence length="139" mass="14685">MNAPLYTLDILRLAASLPEPKQLERVDGSASQRSPTCGSVVETEVQLRDGQVEALSQTVTACAFGQASAALVARGVTGRGAHEVQTALDELSGWLSGERDRAPEWPGFDALAPARARKSRHGAILLPLRALVAAIDSAR</sequence>
<reference evidence="1" key="1">
    <citation type="submission" date="2022-05" db="EMBL/GenBank/DDBJ databases">
        <authorList>
            <person name="Jo J.-H."/>
            <person name="Im W.-T."/>
        </authorList>
    </citation>
    <scope>NUCLEOTIDE SEQUENCE</scope>
    <source>
        <strain evidence="1">RG327</strain>
    </source>
</reference>
<name>A0ABT0REP4_9SPHN</name>
<dbReference type="InterPro" id="IPR002871">
    <property type="entry name" value="NIF_FeS_clus_asmbl_NifU_N"/>
</dbReference>
<evidence type="ECO:0000313" key="1">
    <source>
        <dbReference type="EMBL" id="MCL6678747.1"/>
    </source>
</evidence>
<dbReference type="Gene3D" id="3.90.1010.10">
    <property type="match status" value="1"/>
</dbReference>
<dbReference type="EMBL" id="JAMGBC010000001">
    <property type="protein sequence ID" value="MCL6678747.1"/>
    <property type="molecule type" value="Genomic_DNA"/>
</dbReference>
<evidence type="ECO:0000313" key="2">
    <source>
        <dbReference type="Proteomes" id="UP001165343"/>
    </source>
</evidence>
<comment type="caution">
    <text evidence="1">The sequence shown here is derived from an EMBL/GenBank/DDBJ whole genome shotgun (WGS) entry which is preliminary data.</text>
</comment>
<dbReference type="RefSeq" id="WP_249867686.1">
    <property type="nucleotide sequence ID" value="NZ_JAMGBC010000001.1"/>
</dbReference>
<dbReference type="CDD" id="cd06664">
    <property type="entry name" value="IscU_like"/>
    <property type="match status" value="1"/>
</dbReference>
<protein>
    <submittedName>
        <fullName evidence="1">Iron-sulfur cluster assembly scaffold protein</fullName>
    </submittedName>
</protein>
<keyword evidence="2" id="KW-1185">Reference proteome</keyword>
<dbReference type="Proteomes" id="UP001165343">
    <property type="component" value="Unassembled WGS sequence"/>
</dbReference>
<organism evidence="1 2">
    <name type="scientific">Sphingomonas anseongensis</name>
    <dbReference type="NCBI Taxonomy" id="2908207"/>
    <lineage>
        <taxon>Bacteria</taxon>
        <taxon>Pseudomonadati</taxon>
        <taxon>Pseudomonadota</taxon>
        <taxon>Alphaproteobacteria</taxon>
        <taxon>Sphingomonadales</taxon>
        <taxon>Sphingomonadaceae</taxon>
        <taxon>Sphingomonas</taxon>
    </lineage>
</organism>
<accession>A0ABT0REP4</accession>
<gene>
    <name evidence="1" type="ORF">LZ519_05365</name>
</gene>
<proteinExistence type="predicted"/>
<dbReference type="SUPFAM" id="SSF82649">
    <property type="entry name" value="SufE/NifU"/>
    <property type="match status" value="1"/>
</dbReference>